<dbReference type="EMBL" id="CAJGYO010000003">
    <property type="protein sequence ID" value="CAD6219798.1"/>
    <property type="molecule type" value="Genomic_DNA"/>
</dbReference>
<dbReference type="AlphaFoldDB" id="A0A811N848"/>
<dbReference type="SUPFAM" id="SSF52540">
    <property type="entry name" value="P-loop containing nucleoside triphosphate hydrolases"/>
    <property type="match status" value="1"/>
</dbReference>
<dbReference type="InterPro" id="IPR044974">
    <property type="entry name" value="Disease_R_plants"/>
</dbReference>
<dbReference type="Pfam" id="PF25019">
    <property type="entry name" value="LRR_R13L1-DRL21"/>
    <property type="match status" value="1"/>
</dbReference>
<organism evidence="2 3">
    <name type="scientific">Miscanthus lutarioriparius</name>
    <dbReference type="NCBI Taxonomy" id="422564"/>
    <lineage>
        <taxon>Eukaryota</taxon>
        <taxon>Viridiplantae</taxon>
        <taxon>Streptophyta</taxon>
        <taxon>Embryophyta</taxon>
        <taxon>Tracheophyta</taxon>
        <taxon>Spermatophyta</taxon>
        <taxon>Magnoliopsida</taxon>
        <taxon>Liliopsida</taxon>
        <taxon>Poales</taxon>
        <taxon>Poaceae</taxon>
        <taxon>PACMAD clade</taxon>
        <taxon>Panicoideae</taxon>
        <taxon>Andropogonodae</taxon>
        <taxon>Andropogoneae</taxon>
        <taxon>Saccharinae</taxon>
        <taxon>Miscanthus</taxon>
    </lineage>
</organism>
<evidence type="ECO:0000259" key="1">
    <source>
        <dbReference type="Pfam" id="PF25019"/>
    </source>
</evidence>
<gene>
    <name evidence="2" type="ORF">NCGR_LOCUS13405</name>
</gene>
<dbReference type="PANTHER" id="PTHR23155">
    <property type="entry name" value="DISEASE RESISTANCE PROTEIN RP"/>
    <property type="match status" value="1"/>
</dbReference>
<proteinExistence type="predicted"/>
<accession>A0A811N848</accession>
<dbReference type="GO" id="GO:0098542">
    <property type="term" value="P:defense response to other organism"/>
    <property type="evidence" value="ECO:0007669"/>
    <property type="project" value="TreeGrafter"/>
</dbReference>
<evidence type="ECO:0000313" key="2">
    <source>
        <dbReference type="EMBL" id="CAD6219798.1"/>
    </source>
</evidence>
<protein>
    <recommendedName>
        <fullName evidence="1">R13L1/DRL21-like LRR repeat region domain-containing protein</fullName>
    </recommendedName>
</protein>
<dbReference type="InterPro" id="IPR056789">
    <property type="entry name" value="LRR_R13L1-DRL21"/>
</dbReference>
<feature type="domain" description="R13L1/DRL21-like LRR repeat region" evidence="1">
    <location>
        <begin position="492"/>
        <end position="584"/>
    </location>
</feature>
<comment type="caution">
    <text evidence="2">The sequence shown here is derived from an EMBL/GenBank/DDBJ whole genome shotgun (WGS) entry which is preliminary data.</text>
</comment>
<sequence length="605" mass="67774">MAHSLKFVVRIKLLRFYRTRVGSRAYAVAWASMELGVEAARWMIDKALGPVSGGVLEAWAASTELGRNIEALRMELLYAEGMLKLLNNARGHGLGMKNPALSELLQKLRALACRADDALDEVNYFRIQDELEGTYHAAEEHEGGCLRNHALNSRHAARAIAKMLGFSKCSACFASLLMLPTTSHMKIQQAQESSRVVDIGHVHVEVEPINCTIHTVGKQIPLPCYSSVSSAQSAANSNATSTGRRLLCCAQTNKTRQRERVLQTPKMKFDRIEMSRKMKDIIEQLKPLCATVSTILNLEFLAANLNNNGQYMATGRPITTSESIEPEFYGRKDVTCTLINDITKGKYRHMDDLAVLPIVGPGGIGKTTFTQHIYKKNYMIILRRLQKFSEEEIIHFWIHEEEDDNGHTYYVIHDLMRELGLKVSANECLSVYSSNMRYIQILPSARHLSINIDDSSVNDRKAFDICKEDFSVLGERIKVENLHLLMLFGKNQGREGADEAKLMHKRNLNELELNWSSKRSNMGPAREEQVLEGLKPPCNLKKLSIRGHGGCIFPSWLGLNLSVQNLESLGLDGVDWETFPPIGDGLQLVNKGAKKKRVIALANTS</sequence>
<reference evidence="2" key="1">
    <citation type="submission" date="2020-10" db="EMBL/GenBank/DDBJ databases">
        <authorList>
            <person name="Han B."/>
            <person name="Lu T."/>
            <person name="Zhao Q."/>
            <person name="Huang X."/>
            <person name="Zhao Y."/>
        </authorList>
    </citation>
    <scope>NUCLEOTIDE SEQUENCE</scope>
</reference>
<keyword evidence="3" id="KW-1185">Reference proteome</keyword>
<name>A0A811N848_9POAL</name>
<dbReference type="OrthoDB" id="676834at2759"/>
<dbReference type="PANTHER" id="PTHR23155:SF988">
    <property type="entry name" value="OS06G0707733 PROTEIN"/>
    <property type="match status" value="1"/>
</dbReference>
<evidence type="ECO:0000313" key="3">
    <source>
        <dbReference type="Proteomes" id="UP000604825"/>
    </source>
</evidence>
<dbReference type="InterPro" id="IPR027417">
    <property type="entry name" value="P-loop_NTPase"/>
</dbReference>
<dbReference type="Proteomes" id="UP000604825">
    <property type="component" value="Unassembled WGS sequence"/>
</dbReference>
<dbReference type="Gene3D" id="3.40.50.300">
    <property type="entry name" value="P-loop containing nucleotide triphosphate hydrolases"/>
    <property type="match status" value="1"/>
</dbReference>